<dbReference type="OrthoDB" id="4557045at2"/>
<evidence type="ECO:0000313" key="1">
    <source>
        <dbReference type="EMBL" id="GAF47196.1"/>
    </source>
</evidence>
<dbReference type="AlphaFoldDB" id="X0Q8J6"/>
<protein>
    <submittedName>
        <fullName evidence="1">Uncharacterized protein</fullName>
    </submittedName>
</protein>
<dbReference type="EMBL" id="BAWF01000038">
    <property type="protein sequence ID" value="GAF47196.1"/>
    <property type="molecule type" value="Genomic_DNA"/>
</dbReference>
<organism evidence="1 2">
    <name type="scientific">Rhodococcus wratislaviensis NBRC 100605</name>
    <dbReference type="NCBI Taxonomy" id="1219028"/>
    <lineage>
        <taxon>Bacteria</taxon>
        <taxon>Bacillati</taxon>
        <taxon>Actinomycetota</taxon>
        <taxon>Actinomycetes</taxon>
        <taxon>Mycobacteriales</taxon>
        <taxon>Nocardiaceae</taxon>
        <taxon>Rhodococcus</taxon>
    </lineage>
</organism>
<evidence type="ECO:0000313" key="2">
    <source>
        <dbReference type="Proteomes" id="UP000019491"/>
    </source>
</evidence>
<keyword evidence="2" id="KW-1185">Reference proteome</keyword>
<proteinExistence type="predicted"/>
<dbReference type="Proteomes" id="UP000019491">
    <property type="component" value="Unassembled WGS sequence"/>
</dbReference>
<reference evidence="1 2" key="1">
    <citation type="submission" date="2014-02" db="EMBL/GenBank/DDBJ databases">
        <title>Whole genome shotgun sequence of Rhodococcus wratislaviensis NBRC 100605.</title>
        <authorList>
            <person name="Hosoyama A."/>
            <person name="Tsuchikane K."/>
            <person name="Yoshida I."/>
            <person name="Ohji S."/>
            <person name="Ichikawa N."/>
            <person name="Yamazoe A."/>
            <person name="Fujita N."/>
        </authorList>
    </citation>
    <scope>NUCLEOTIDE SEQUENCE [LARGE SCALE GENOMIC DNA]</scope>
    <source>
        <strain evidence="1 2">NBRC 100605</strain>
    </source>
</reference>
<gene>
    <name evidence="1" type="ORF">RW1_038_01180</name>
</gene>
<comment type="caution">
    <text evidence="1">The sequence shown here is derived from an EMBL/GenBank/DDBJ whole genome shotgun (WGS) entry which is preliminary data.</text>
</comment>
<name>X0Q8J6_RHOWR</name>
<accession>X0Q8J6</accession>
<dbReference type="RefSeq" id="WP_037235837.1">
    <property type="nucleotide sequence ID" value="NZ_BAWF01000038.1"/>
</dbReference>
<sequence length="212" mass="22957">MRAFWLRADREGYLTINVNGTYTDQELESAFLEVRRTYTSTKKTGGWHVFIDCGDGQQAVGGARQANGKFALDSLGAARTGLAVGQYEFEPLPNRNACPPDLPMIAAGTVTAHDVIDAFVAAGLPATNRQDRTITAGCEDLKCAQMIAVDEVSVYLFSDVAHAAHYAEIFGANTVYQNGLLAIRYKRDGKHPIDEALIPQYNAALDAVGSVR</sequence>